<keyword evidence="4" id="KW-0805">Transcription regulation</keyword>
<evidence type="ECO:0000256" key="5">
    <source>
        <dbReference type="ARBA" id="ARBA00023125"/>
    </source>
</evidence>
<comment type="caution">
    <text evidence="7">The sequence shown here is derived from an EMBL/GenBank/DDBJ whole genome shotgun (WGS) entry which is preliminary data.</text>
</comment>
<dbReference type="EMBL" id="BAAAPO010000026">
    <property type="protein sequence ID" value="GAA1792569.1"/>
    <property type="molecule type" value="Genomic_DNA"/>
</dbReference>
<reference evidence="7 8" key="1">
    <citation type="journal article" date="2019" name="Int. J. Syst. Evol. Microbiol.">
        <title>The Global Catalogue of Microorganisms (GCM) 10K type strain sequencing project: providing services to taxonomists for standard genome sequencing and annotation.</title>
        <authorList>
            <consortium name="The Broad Institute Genomics Platform"/>
            <consortium name="The Broad Institute Genome Sequencing Center for Infectious Disease"/>
            <person name="Wu L."/>
            <person name="Ma J."/>
        </authorList>
    </citation>
    <scope>NUCLEOTIDE SEQUENCE [LARGE SCALE GENOMIC DNA]</scope>
    <source>
        <strain evidence="7 8">JCM 15592</strain>
    </source>
</reference>
<dbReference type="Pfam" id="PF01475">
    <property type="entry name" value="FUR"/>
    <property type="match status" value="1"/>
</dbReference>
<dbReference type="InterPro" id="IPR036390">
    <property type="entry name" value="WH_DNA-bd_sf"/>
</dbReference>
<keyword evidence="2" id="KW-0678">Repressor</keyword>
<name>A0ABN2LL70_9MICO</name>
<keyword evidence="3" id="KW-0862">Zinc</keyword>
<dbReference type="Gene3D" id="1.10.10.10">
    <property type="entry name" value="Winged helix-like DNA-binding domain superfamily/Winged helix DNA-binding domain"/>
    <property type="match status" value="1"/>
</dbReference>
<dbReference type="InterPro" id="IPR002481">
    <property type="entry name" value="FUR"/>
</dbReference>
<evidence type="ECO:0000256" key="2">
    <source>
        <dbReference type="ARBA" id="ARBA00022491"/>
    </source>
</evidence>
<dbReference type="PANTHER" id="PTHR33202:SF7">
    <property type="entry name" value="FERRIC UPTAKE REGULATION PROTEIN"/>
    <property type="match status" value="1"/>
</dbReference>
<dbReference type="RefSeq" id="WP_344083486.1">
    <property type="nucleotide sequence ID" value="NZ_BAAAPO010000026.1"/>
</dbReference>
<accession>A0ABN2LL70</accession>
<evidence type="ECO:0000313" key="7">
    <source>
        <dbReference type="EMBL" id="GAA1792569.1"/>
    </source>
</evidence>
<evidence type="ECO:0000256" key="1">
    <source>
        <dbReference type="ARBA" id="ARBA00007957"/>
    </source>
</evidence>
<evidence type="ECO:0000313" key="8">
    <source>
        <dbReference type="Proteomes" id="UP001499938"/>
    </source>
</evidence>
<dbReference type="InterPro" id="IPR043135">
    <property type="entry name" value="Fur_C"/>
</dbReference>
<dbReference type="SUPFAM" id="SSF46785">
    <property type="entry name" value="Winged helix' DNA-binding domain"/>
    <property type="match status" value="1"/>
</dbReference>
<dbReference type="InterPro" id="IPR036388">
    <property type="entry name" value="WH-like_DNA-bd_sf"/>
</dbReference>
<evidence type="ECO:0000256" key="3">
    <source>
        <dbReference type="ARBA" id="ARBA00022833"/>
    </source>
</evidence>
<organism evidence="7 8">
    <name type="scientific">Nostocoides veronense</name>
    <dbReference type="NCBI Taxonomy" id="330836"/>
    <lineage>
        <taxon>Bacteria</taxon>
        <taxon>Bacillati</taxon>
        <taxon>Actinomycetota</taxon>
        <taxon>Actinomycetes</taxon>
        <taxon>Micrococcales</taxon>
        <taxon>Intrasporangiaceae</taxon>
        <taxon>Nostocoides</taxon>
    </lineage>
</organism>
<keyword evidence="5" id="KW-0238">DNA-binding</keyword>
<protein>
    <submittedName>
        <fullName evidence="7">Transcriptional repressor</fullName>
    </submittedName>
</protein>
<dbReference type="PANTHER" id="PTHR33202">
    <property type="entry name" value="ZINC UPTAKE REGULATION PROTEIN"/>
    <property type="match status" value="1"/>
</dbReference>
<sequence>MSQTRAAALVEQVGAELRERGERMTGPRRAVLLALASLPGHPSVEDIHAVADGGRLPRSSVYRALEALSALGVVQHIHLGHGATAYHLRDTDPAHVHAECRGCGAVLDLPANALDPVVEHLASLGFRLDAAHTSVSGRCADCR</sequence>
<dbReference type="Proteomes" id="UP001499938">
    <property type="component" value="Unassembled WGS sequence"/>
</dbReference>
<dbReference type="CDD" id="cd07153">
    <property type="entry name" value="Fur_like"/>
    <property type="match status" value="1"/>
</dbReference>
<evidence type="ECO:0000256" key="6">
    <source>
        <dbReference type="ARBA" id="ARBA00023163"/>
    </source>
</evidence>
<evidence type="ECO:0000256" key="4">
    <source>
        <dbReference type="ARBA" id="ARBA00023015"/>
    </source>
</evidence>
<gene>
    <name evidence="7" type="ORF">GCM10009811_16780</name>
</gene>
<comment type="similarity">
    <text evidence="1">Belongs to the Fur family.</text>
</comment>
<dbReference type="Gene3D" id="3.30.1490.190">
    <property type="match status" value="1"/>
</dbReference>
<keyword evidence="8" id="KW-1185">Reference proteome</keyword>
<keyword evidence="6" id="KW-0804">Transcription</keyword>
<proteinExistence type="inferred from homology"/>